<evidence type="ECO:0000256" key="3">
    <source>
        <dbReference type="SAM" id="Coils"/>
    </source>
</evidence>
<feature type="coiled-coil region" evidence="3">
    <location>
        <begin position="92"/>
        <end position="119"/>
    </location>
</feature>
<evidence type="ECO:0000313" key="6">
    <source>
        <dbReference type="Proteomes" id="UP000094469"/>
    </source>
</evidence>
<gene>
    <name evidence="5" type="ORF">BCR24_03740</name>
</gene>
<dbReference type="GO" id="GO:0005576">
    <property type="term" value="C:extracellular region"/>
    <property type="evidence" value="ECO:0007669"/>
    <property type="project" value="UniProtKB-SubCell"/>
</dbReference>
<evidence type="ECO:0000259" key="4">
    <source>
        <dbReference type="Pfam" id="PF14449"/>
    </source>
</evidence>
<dbReference type="AlphaFoldDB" id="A0A1E5HBI2"/>
<dbReference type="EMBL" id="MIKC01000023">
    <property type="protein sequence ID" value="OEG22253.1"/>
    <property type="molecule type" value="Genomic_DNA"/>
</dbReference>
<feature type="domain" description="Pre-toxin TG" evidence="4">
    <location>
        <begin position="264"/>
        <end position="308"/>
    </location>
</feature>
<keyword evidence="2" id="KW-0964">Secreted</keyword>
<dbReference type="STRING" id="1131292.BCR24_03740"/>
<keyword evidence="3" id="KW-0175">Coiled coil</keyword>
<evidence type="ECO:0000313" key="5">
    <source>
        <dbReference type="EMBL" id="OEG22253.1"/>
    </source>
</evidence>
<name>A0A1E5HBI2_9ENTE</name>
<dbReference type="Pfam" id="PF14449">
    <property type="entry name" value="PT-TG"/>
    <property type="match status" value="1"/>
</dbReference>
<proteinExistence type="predicted"/>
<dbReference type="OrthoDB" id="41445at2"/>
<protein>
    <recommendedName>
        <fullName evidence="4">Pre-toxin TG domain-containing protein</fullName>
    </recommendedName>
</protein>
<reference evidence="6" key="1">
    <citation type="submission" date="2016-09" db="EMBL/GenBank/DDBJ databases">
        <authorList>
            <person name="Gulvik C.A."/>
        </authorList>
    </citation>
    <scope>NUCLEOTIDE SEQUENCE [LARGE SCALE GENOMIC DNA]</scope>
    <source>
        <strain evidence="6">LMG 26676</strain>
    </source>
</reference>
<sequence>MTKFNYSEVQGVFTSSQSDRVACLANFSMVEATVSEFSATGALTGPGWDSAKQALAPYAIVTKALYNYHCDFGETYTAFLADFEGEVGETGKTLNTEELRQLQDKLNHIQQEKQDLLEKIAGNIALEILGGYGVMAKDFQLNSTKKEIELLEKYETFENAHAGDFTAIVSTGGDVAAALNDLGKSKSFNAKTGTYTYSDLTTKNWYAKLTKYNEDSPSQRIEIVKTDKYGYGLKVYLNGKYSEQASANLIYAQSKEGMKKLGIALTNMAGEMTGMYSLYRLFTGTDPVTGSKVSRLEAGLWVALLLLPQAKMVEAVKTLRAGDRALAGAALTEADLMILSKAGYFDDVAKINKIEKASGAGKTSKEVEIINKNGSPLGEFDEIDLNKGIFYEDKTAKGLDVVNPRTGLPTQTPQQFADKQIYQKTVNRIKNLDIADATRPTVNGSQSIPSLQEIKEIKKFVFRLDGNSAELQSAVNQSIKKLQSEFPDYTFEVIFGGK</sequence>
<organism evidence="5 6">
    <name type="scientific">Enterococcus ureilyticus</name>
    <dbReference type="NCBI Taxonomy" id="1131292"/>
    <lineage>
        <taxon>Bacteria</taxon>
        <taxon>Bacillati</taxon>
        <taxon>Bacillota</taxon>
        <taxon>Bacilli</taxon>
        <taxon>Lactobacillales</taxon>
        <taxon>Enterococcaceae</taxon>
        <taxon>Enterococcus</taxon>
    </lineage>
</organism>
<comment type="caution">
    <text evidence="5">The sequence shown here is derived from an EMBL/GenBank/DDBJ whole genome shotgun (WGS) entry which is preliminary data.</text>
</comment>
<comment type="subcellular location">
    <subcellularLocation>
        <location evidence="1">Secreted</location>
    </subcellularLocation>
</comment>
<keyword evidence="6" id="KW-1185">Reference proteome</keyword>
<evidence type="ECO:0000256" key="1">
    <source>
        <dbReference type="ARBA" id="ARBA00004613"/>
    </source>
</evidence>
<evidence type="ECO:0000256" key="2">
    <source>
        <dbReference type="ARBA" id="ARBA00022525"/>
    </source>
</evidence>
<dbReference type="Proteomes" id="UP000094469">
    <property type="component" value="Unassembled WGS sequence"/>
</dbReference>
<dbReference type="RefSeq" id="WP_069640362.1">
    <property type="nucleotide sequence ID" value="NZ_JAFBEZ010000009.1"/>
</dbReference>
<accession>A0A1E5HBI2</accession>
<dbReference type="InterPro" id="IPR027797">
    <property type="entry name" value="PT-TG_dom"/>
</dbReference>